<keyword evidence="2" id="KW-1185">Reference proteome</keyword>
<dbReference type="KEGG" id="amic:Ami3637_04990"/>
<dbReference type="AlphaFoldDB" id="A0A6P1MAW7"/>
<protein>
    <submittedName>
        <fullName evidence="1">Uncharacterized protein</fullName>
    </submittedName>
</protein>
<dbReference type="EMBL" id="CP047591">
    <property type="protein sequence ID" value="QHI71829.1"/>
    <property type="molecule type" value="Genomic_DNA"/>
</dbReference>
<reference evidence="1 2" key="1">
    <citation type="submission" date="2020-01" db="EMBL/GenBank/DDBJ databases">
        <title>Genomic analysis of Aminipila sp. CBA3637.</title>
        <authorList>
            <person name="Kim Y.B."/>
            <person name="Roh S.W."/>
        </authorList>
    </citation>
    <scope>NUCLEOTIDE SEQUENCE [LARGE SCALE GENOMIC DNA]</scope>
    <source>
        <strain evidence="1 2">CBA3637</strain>
    </source>
</reference>
<proteinExistence type="predicted"/>
<accession>A0A6P1MAW7</accession>
<dbReference type="Proteomes" id="UP000463883">
    <property type="component" value="Chromosome"/>
</dbReference>
<name>A0A6P1MAW7_9FIRM</name>
<evidence type="ECO:0000313" key="1">
    <source>
        <dbReference type="EMBL" id="QHI71829.1"/>
    </source>
</evidence>
<sequence>MQKNRFNNKQKIQIGTSSLLLIFTVLCLVVFSTLSLASARADYRLAAKNEKSVKAYYEADTKGEKLKKNINSRLMKLAEQAHSEEEFRQLVKQSFKGAFDEKNNSICYTVDAGNEQFLLIQLQLCDYKEVTKGRQNFRVTSWSIQNKVDYEVDNSMPVWDGN</sequence>
<gene>
    <name evidence="1" type="ORF">Ami3637_04990</name>
</gene>
<evidence type="ECO:0000313" key="2">
    <source>
        <dbReference type="Proteomes" id="UP000463883"/>
    </source>
</evidence>
<organism evidence="1 2">
    <name type="scientific">Aminipila terrae</name>
    <dbReference type="NCBI Taxonomy" id="2697030"/>
    <lineage>
        <taxon>Bacteria</taxon>
        <taxon>Bacillati</taxon>
        <taxon>Bacillota</taxon>
        <taxon>Clostridia</taxon>
        <taxon>Peptostreptococcales</taxon>
        <taxon>Anaerovoracaceae</taxon>
        <taxon>Aminipila</taxon>
    </lineage>
</organism>
<dbReference type="RefSeq" id="WP_162361603.1">
    <property type="nucleotide sequence ID" value="NZ_CP047591.1"/>
</dbReference>